<dbReference type="EMBL" id="JBHEZX010000001">
    <property type="protein sequence ID" value="MFC1407700.1"/>
    <property type="molecule type" value="Genomic_DNA"/>
</dbReference>
<evidence type="ECO:0000313" key="2">
    <source>
        <dbReference type="Proteomes" id="UP001592582"/>
    </source>
</evidence>
<organism evidence="1 2">
    <name type="scientific">Streptacidiphilus alkalitolerans</name>
    <dbReference type="NCBI Taxonomy" id="3342712"/>
    <lineage>
        <taxon>Bacteria</taxon>
        <taxon>Bacillati</taxon>
        <taxon>Actinomycetota</taxon>
        <taxon>Actinomycetes</taxon>
        <taxon>Kitasatosporales</taxon>
        <taxon>Streptomycetaceae</taxon>
        <taxon>Streptacidiphilus</taxon>
    </lineage>
</organism>
<gene>
    <name evidence="1" type="ORF">ACEZDG_00200</name>
</gene>
<dbReference type="InterPro" id="IPR057446">
    <property type="entry name" value="PH_bac"/>
</dbReference>
<dbReference type="Proteomes" id="UP001592582">
    <property type="component" value="Unassembled WGS sequence"/>
</dbReference>
<reference evidence="1 2" key="1">
    <citation type="submission" date="2024-09" db="EMBL/GenBank/DDBJ databases">
        <authorList>
            <person name="Lee S.D."/>
        </authorList>
    </citation>
    <scope>NUCLEOTIDE SEQUENCE [LARGE SCALE GENOMIC DNA]</scope>
    <source>
        <strain evidence="1 2">N1-1</strain>
    </source>
</reference>
<keyword evidence="2" id="KW-1185">Reference proteome</keyword>
<sequence length="208" mass="22252">MSLATLLAADAPHSAPVTHVGDLIGWIIGLLVIIALLYWLMRQGWLWRRTQQSGIPPLPAVPTTTTPPILELEGRYLGSTTAGNWLDRVVAHRLGDRSLVELTLGAEGLKVVRPASASFFVPVAALRGARTDRGIAGKVVPEGGLLVVTWEHGGTLLDTGVRADHPAEHESWVTAIEVLMRAHAKVTADAPIEPAPIEHAPIEHKEGA</sequence>
<accession>A0ABV6V1V6</accession>
<proteinExistence type="predicted"/>
<comment type="caution">
    <text evidence="1">The sequence shown here is derived from an EMBL/GenBank/DDBJ whole genome shotgun (WGS) entry which is preliminary data.</text>
</comment>
<evidence type="ECO:0000313" key="1">
    <source>
        <dbReference type="EMBL" id="MFC1407700.1"/>
    </source>
</evidence>
<protein>
    <submittedName>
        <fullName evidence="1">Uncharacterized protein</fullName>
    </submittedName>
</protein>
<dbReference type="Pfam" id="PF25362">
    <property type="entry name" value="bPH_11"/>
    <property type="match status" value="1"/>
</dbReference>
<name>A0ABV6V1V6_9ACTN</name>